<dbReference type="PIRSF" id="PIRSF001500">
    <property type="entry name" value="Chor_mut_pdt_Ppr"/>
    <property type="match status" value="1"/>
</dbReference>
<feature type="site" description="Essential for prephenate dehydratase activity" evidence="9">
    <location>
        <position position="180"/>
    </location>
</feature>
<dbReference type="GO" id="GO:0004664">
    <property type="term" value="F:prephenate dehydratase activity"/>
    <property type="evidence" value="ECO:0007669"/>
    <property type="project" value="UniProtKB-UniRule"/>
</dbReference>
<dbReference type="InterPro" id="IPR001086">
    <property type="entry name" value="Preph_deHydtase"/>
</dbReference>
<keyword evidence="5 10" id="KW-0057">Aromatic amino acid biosynthesis</keyword>
<dbReference type="Gene3D" id="3.30.70.260">
    <property type="match status" value="1"/>
</dbReference>
<dbReference type="UniPathway" id="UPA00121">
    <property type="reaction ID" value="UER00345"/>
</dbReference>
<evidence type="ECO:0000256" key="5">
    <source>
        <dbReference type="ARBA" id="ARBA00023141"/>
    </source>
</evidence>
<dbReference type="SUPFAM" id="SSF53850">
    <property type="entry name" value="Periplasmic binding protein-like II"/>
    <property type="match status" value="1"/>
</dbReference>
<feature type="domain" description="ACT" evidence="12">
    <location>
        <begin position="202"/>
        <end position="279"/>
    </location>
</feature>
<keyword evidence="6 10" id="KW-0584">Phenylalanine biosynthesis</keyword>
<evidence type="ECO:0000256" key="4">
    <source>
        <dbReference type="ARBA" id="ARBA00022605"/>
    </source>
</evidence>
<dbReference type="EMBL" id="QBMN01000034">
    <property type="protein sequence ID" value="PZO43020.1"/>
    <property type="molecule type" value="Genomic_DNA"/>
</dbReference>
<feature type="domain" description="Prephenate dehydratase" evidence="11">
    <location>
        <begin position="4"/>
        <end position="187"/>
    </location>
</feature>
<dbReference type="InterPro" id="IPR045865">
    <property type="entry name" value="ACT-like_dom_sf"/>
</dbReference>
<dbReference type="PROSITE" id="PS51671">
    <property type="entry name" value="ACT"/>
    <property type="match status" value="1"/>
</dbReference>
<dbReference type="SUPFAM" id="SSF55021">
    <property type="entry name" value="ACT-like"/>
    <property type="match status" value="1"/>
</dbReference>
<protein>
    <recommendedName>
        <fullName evidence="3 10">Prephenate dehydratase</fullName>
        <shortName evidence="10">PDT</shortName>
        <ecNumber evidence="2 10">4.2.1.51</ecNumber>
    </recommendedName>
</protein>
<gene>
    <name evidence="10" type="primary">pheA</name>
    <name evidence="13" type="ORF">DCF17_06810</name>
</gene>
<evidence type="ECO:0000256" key="1">
    <source>
        <dbReference type="ARBA" id="ARBA00004741"/>
    </source>
</evidence>
<evidence type="ECO:0000313" key="14">
    <source>
        <dbReference type="Proteomes" id="UP000249081"/>
    </source>
</evidence>
<dbReference type="AlphaFoldDB" id="A0A2W4WET2"/>
<keyword evidence="4 10" id="KW-0028">Amino-acid biosynthesis</keyword>
<dbReference type="CDD" id="cd04905">
    <property type="entry name" value="ACT_CM-PDT"/>
    <property type="match status" value="1"/>
</dbReference>
<evidence type="ECO:0000256" key="8">
    <source>
        <dbReference type="ARBA" id="ARBA00047848"/>
    </source>
</evidence>
<dbReference type="GO" id="GO:0005737">
    <property type="term" value="C:cytoplasm"/>
    <property type="evidence" value="ECO:0007669"/>
    <property type="project" value="TreeGrafter"/>
</dbReference>
<evidence type="ECO:0000313" key="13">
    <source>
        <dbReference type="EMBL" id="PZO43020.1"/>
    </source>
</evidence>
<dbReference type="NCBIfam" id="NF008865">
    <property type="entry name" value="PRK11898.1"/>
    <property type="match status" value="1"/>
</dbReference>
<dbReference type="EC" id="4.2.1.51" evidence="2 10"/>
<keyword evidence="7 10" id="KW-0456">Lyase</keyword>
<dbReference type="Proteomes" id="UP000249081">
    <property type="component" value="Unassembled WGS sequence"/>
</dbReference>
<evidence type="ECO:0000256" key="9">
    <source>
        <dbReference type="PIRSR" id="PIRSR001500-2"/>
    </source>
</evidence>
<dbReference type="PROSITE" id="PS00858">
    <property type="entry name" value="PREPHENATE_DEHYDR_2"/>
    <property type="match status" value="1"/>
</dbReference>
<dbReference type="InterPro" id="IPR018528">
    <property type="entry name" value="Preph_deHydtase_CS"/>
</dbReference>
<evidence type="ECO:0000256" key="3">
    <source>
        <dbReference type="ARBA" id="ARBA00021872"/>
    </source>
</evidence>
<accession>A0A2W4WET2</accession>
<proteinExistence type="predicted"/>
<dbReference type="PANTHER" id="PTHR21022:SF19">
    <property type="entry name" value="PREPHENATE DEHYDRATASE-RELATED"/>
    <property type="match status" value="1"/>
</dbReference>
<evidence type="ECO:0000259" key="11">
    <source>
        <dbReference type="PROSITE" id="PS51171"/>
    </source>
</evidence>
<dbReference type="InterPro" id="IPR008242">
    <property type="entry name" value="Chor_mutase/pphenate_deHydtase"/>
</dbReference>
<sequence length="301" mass="32581">MTVTIAYLGPEGTYSQLAALAYSLDVEQRTGQPVRLMAMPTIPKAMQATATGMTTLTIVPVENSTEGGVTITLDTLWQLQQLKIHHAMVMPIRHGLLSHAQDLGAIGVVYSHPQALSQCQRWLEHHLPQADLVPTRSTTDPLGHLADDNAVAAISSEWAAQLYDLPILAHDINDHADNCTKFWVLKSDTPEVSSQDGQVTSLAFSLPINGPGALLKPLDVLARYGINLSRIESRPTKRSLGEYLFFIDLEISAHSKLGQQALGELLTCTETLINFGSYSVAAIEPNLSAAKARTKATQAPL</sequence>
<evidence type="ECO:0000259" key="12">
    <source>
        <dbReference type="PROSITE" id="PS51671"/>
    </source>
</evidence>
<reference evidence="13 14" key="2">
    <citation type="submission" date="2018-06" db="EMBL/GenBank/DDBJ databases">
        <title>Metagenomic assembly of (sub)arctic Cyanobacteria and their associated microbiome from non-axenic cultures.</title>
        <authorList>
            <person name="Baurain D."/>
        </authorList>
    </citation>
    <scope>NUCLEOTIDE SEQUENCE [LARGE SCALE GENOMIC DNA]</scope>
    <source>
        <strain evidence="13">ULC041bin1</strain>
    </source>
</reference>
<evidence type="ECO:0000256" key="10">
    <source>
        <dbReference type="RuleBase" id="RU361254"/>
    </source>
</evidence>
<dbReference type="GO" id="GO:0009094">
    <property type="term" value="P:L-phenylalanine biosynthetic process"/>
    <property type="evidence" value="ECO:0007669"/>
    <property type="project" value="UniProtKB-UniPathway"/>
</dbReference>
<dbReference type="PROSITE" id="PS51171">
    <property type="entry name" value="PREPHENATE_DEHYDR_3"/>
    <property type="match status" value="1"/>
</dbReference>
<comment type="caution">
    <text evidence="13">The sequence shown here is derived from an EMBL/GenBank/DDBJ whole genome shotgun (WGS) entry which is preliminary data.</text>
</comment>
<dbReference type="PANTHER" id="PTHR21022">
    <property type="entry name" value="PREPHENATE DEHYDRATASE P PROTEIN"/>
    <property type="match status" value="1"/>
</dbReference>
<evidence type="ECO:0000256" key="7">
    <source>
        <dbReference type="ARBA" id="ARBA00023239"/>
    </source>
</evidence>
<organism evidence="13 14">
    <name type="scientific">Shackletoniella antarctica</name>
    <dbReference type="NCBI Taxonomy" id="268115"/>
    <lineage>
        <taxon>Bacteria</taxon>
        <taxon>Bacillati</taxon>
        <taxon>Cyanobacteriota</taxon>
        <taxon>Cyanophyceae</taxon>
        <taxon>Oculatellales</taxon>
        <taxon>Oculatellaceae</taxon>
        <taxon>Shackletoniella</taxon>
    </lineage>
</organism>
<dbReference type="InterPro" id="IPR002912">
    <property type="entry name" value="ACT_dom"/>
</dbReference>
<dbReference type="Pfam" id="PF00800">
    <property type="entry name" value="PDT"/>
    <property type="match status" value="1"/>
</dbReference>
<comment type="catalytic activity">
    <reaction evidence="8 10">
        <text>prephenate + H(+) = 3-phenylpyruvate + CO2 + H2O</text>
        <dbReference type="Rhea" id="RHEA:21648"/>
        <dbReference type="ChEBI" id="CHEBI:15377"/>
        <dbReference type="ChEBI" id="CHEBI:15378"/>
        <dbReference type="ChEBI" id="CHEBI:16526"/>
        <dbReference type="ChEBI" id="CHEBI:18005"/>
        <dbReference type="ChEBI" id="CHEBI:29934"/>
        <dbReference type="EC" id="4.2.1.51"/>
    </reaction>
</comment>
<comment type="pathway">
    <text evidence="1 10">Amino-acid biosynthesis; L-phenylalanine biosynthesis; phenylpyruvate from prephenate: step 1/1.</text>
</comment>
<dbReference type="CDD" id="cd13630">
    <property type="entry name" value="PBP2_PDT_1"/>
    <property type="match status" value="1"/>
</dbReference>
<dbReference type="Gene3D" id="3.40.190.10">
    <property type="entry name" value="Periplasmic binding protein-like II"/>
    <property type="match status" value="2"/>
</dbReference>
<evidence type="ECO:0000256" key="2">
    <source>
        <dbReference type="ARBA" id="ARBA00013147"/>
    </source>
</evidence>
<name>A0A2W4WET2_9CYAN</name>
<reference evidence="14" key="1">
    <citation type="submission" date="2018-04" db="EMBL/GenBank/DDBJ databases">
        <authorList>
            <person name="Cornet L."/>
        </authorList>
    </citation>
    <scope>NUCLEOTIDE SEQUENCE [LARGE SCALE GENOMIC DNA]</scope>
</reference>
<evidence type="ECO:0000256" key="6">
    <source>
        <dbReference type="ARBA" id="ARBA00023222"/>
    </source>
</evidence>
<dbReference type="Pfam" id="PF01842">
    <property type="entry name" value="ACT"/>
    <property type="match status" value="1"/>
</dbReference>